<dbReference type="InterPro" id="IPR046848">
    <property type="entry name" value="E_motif"/>
</dbReference>
<feature type="repeat" description="PPR" evidence="6">
    <location>
        <begin position="438"/>
        <end position="468"/>
    </location>
</feature>
<name>A0AA38FUW9_TAXCH</name>
<dbReference type="InterPro" id="IPR046960">
    <property type="entry name" value="PPR_At4g14850-like_plant"/>
</dbReference>
<proteinExistence type="predicted"/>
<evidence type="ECO:0000256" key="4">
    <source>
        <dbReference type="ARBA" id="ARBA00022737"/>
    </source>
</evidence>
<dbReference type="FunFam" id="1.25.40.10:FF:000427">
    <property type="entry name" value="Pentatricopeptide repeat-containing protein chloroplastic"/>
    <property type="match status" value="1"/>
</dbReference>
<sequence length="729" mass="81412">MSSISHLNLNLRALCKEGSLKEALHILLTTQNPSVDSSTYLQLLQTCIDKNALSEGKQIHSHINGRGLIFATHNLLQNKVISMYDKCGSLVDTRKAFDHMTEPDVFSWNVIIAAYRSQGFPQEALILFRQMQLKGVQPNQFTFTGILPVFAKMGAMEHGMEIHERIIESGFLTDVVVGNSLIDMYAKCGNTWKARELFDKIPRRSVVSWNAMITGYAQNGAVEKAFMLFQEMPERSLVSWNAMIVGYAQKGVLVEALRLFKKMPQPNVISCTAIIAGYAQNGFFQNALDFFNQMELVGVKPNSATFASIIPACAKIRASEQGMEIHRRIMESGFLLDVRVANALIDMYTKCGSISKARELFDKMPQRDAISWNAIIAGYSQNGLAEKSLEIFKEMQWSCVEQNSATFASMLPACANLGVLELGMEIHQKILECGLLSDVVLLTSLVDMYAKCGSIQKARELFDKMFQRDVVSWNAIIAGYAQNGLVEKALKIFQQMQLEDVKPNSTTFASILPAFAKLGALEQGLEIHQKIIESGFSSDVVVVNAQIHMYAKCGRIHKARELFDKIHNPNVISWTAMIAGYAMHGFSKDALEVFELMKHSGTNPNHISFVCILFACSHAGLVDDGCKYFNGMHDLYCIMPSMDHYVCMVDLLGRAGYLQDALNFIIKMPIKPDVVVWICLLGACRSHKNIGLGEFVATFLFELDPKDAAHYVLLSNIYAEVGRWDDIQK</sequence>
<evidence type="ECO:0008006" key="9">
    <source>
        <dbReference type="Google" id="ProtNLM"/>
    </source>
</evidence>
<reference evidence="7 8" key="1">
    <citation type="journal article" date="2021" name="Nat. Plants">
        <title>The Taxus genome provides insights into paclitaxel biosynthesis.</title>
        <authorList>
            <person name="Xiong X."/>
            <person name="Gou J."/>
            <person name="Liao Q."/>
            <person name="Li Y."/>
            <person name="Zhou Q."/>
            <person name="Bi G."/>
            <person name="Li C."/>
            <person name="Du R."/>
            <person name="Wang X."/>
            <person name="Sun T."/>
            <person name="Guo L."/>
            <person name="Liang H."/>
            <person name="Lu P."/>
            <person name="Wu Y."/>
            <person name="Zhang Z."/>
            <person name="Ro D.K."/>
            <person name="Shang Y."/>
            <person name="Huang S."/>
            <person name="Yan J."/>
        </authorList>
    </citation>
    <scope>NUCLEOTIDE SEQUENCE [LARGE SCALE GENOMIC DNA]</scope>
    <source>
        <strain evidence="7">Ta-2019</strain>
    </source>
</reference>
<dbReference type="OMA" id="SHINGRG"/>
<dbReference type="GO" id="GO:0003723">
    <property type="term" value="F:RNA binding"/>
    <property type="evidence" value="ECO:0007669"/>
    <property type="project" value="InterPro"/>
</dbReference>
<feature type="repeat" description="PPR" evidence="6">
    <location>
        <begin position="504"/>
        <end position="538"/>
    </location>
</feature>
<feature type="non-terminal residue" evidence="7">
    <location>
        <position position="729"/>
    </location>
</feature>
<feature type="repeat" description="PPR" evidence="6">
    <location>
        <begin position="267"/>
        <end position="301"/>
    </location>
</feature>
<keyword evidence="3" id="KW-0934">Plastid</keyword>
<dbReference type="FunFam" id="1.25.40.10:FF:000606">
    <property type="entry name" value="Putative pentatricopeptide repeat-containing protein"/>
    <property type="match status" value="1"/>
</dbReference>
<evidence type="ECO:0000313" key="8">
    <source>
        <dbReference type="Proteomes" id="UP000824469"/>
    </source>
</evidence>
<evidence type="ECO:0000256" key="3">
    <source>
        <dbReference type="ARBA" id="ARBA00022640"/>
    </source>
</evidence>
<dbReference type="EMBL" id="JAHRHJ020000006">
    <property type="protein sequence ID" value="KAH9310480.1"/>
    <property type="molecule type" value="Genomic_DNA"/>
</dbReference>
<evidence type="ECO:0000256" key="2">
    <source>
        <dbReference type="ARBA" id="ARBA00022528"/>
    </source>
</evidence>
<dbReference type="GO" id="GO:0009451">
    <property type="term" value="P:RNA modification"/>
    <property type="evidence" value="ECO:0007669"/>
    <property type="project" value="InterPro"/>
</dbReference>
<feature type="repeat" description="PPR" evidence="6">
    <location>
        <begin position="368"/>
        <end position="402"/>
    </location>
</feature>
<comment type="caution">
    <text evidence="7">The sequence shown here is derived from an EMBL/GenBank/DDBJ whole genome shotgun (WGS) entry which is preliminary data.</text>
</comment>
<evidence type="ECO:0000313" key="7">
    <source>
        <dbReference type="EMBL" id="KAH9310480.1"/>
    </source>
</evidence>
<dbReference type="AlphaFoldDB" id="A0AA38FUW9"/>
<feature type="repeat" description="PPR" evidence="6">
    <location>
        <begin position="570"/>
        <end position="604"/>
    </location>
</feature>
<keyword evidence="8" id="KW-1185">Reference proteome</keyword>
<evidence type="ECO:0000256" key="6">
    <source>
        <dbReference type="PROSITE-ProRule" id="PRU00708"/>
    </source>
</evidence>
<feature type="repeat" description="PPR" evidence="6">
    <location>
        <begin position="205"/>
        <end position="239"/>
    </location>
</feature>
<dbReference type="InterPro" id="IPR011990">
    <property type="entry name" value="TPR-like_helical_dom_sf"/>
</dbReference>
<dbReference type="FunFam" id="1.25.40.10:FF:001093">
    <property type="entry name" value="Pentatricopeptide repeat-containing protein At2g34400"/>
    <property type="match status" value="1"/>
</dbReference>
<feature type="repeat" description="PPR" evidence="6">
    <location>
        <begin position="104"/>
        <end position="138"/>
    </location>
</feature>
<feature type="repeat" description="PPR" evidence="6">
    <location>
        <begin position="469"/>
        <end position="503"/>
    </location>
</feature>
<keyword evidence="5" id="KW-0809">Transit peptide</keyword>
<dbReference type="Proteomes" id="UP000824469">
    <property type="component" value="Unassembled WGS sequence"/>
</dbReference>
<keyword evidence="4" id="KW-0677">Repeat</keyword>
<dbReference type="NCBIfam" id="TIGR00756">
    <property type="entry name" value="PPR"/>
    <property type="match status" value="9"/>
</dbReference>
<dbReference type="Pfam" id="PF13041">
    <property type="entry name" value="PPR_2"/>
    <property type="match status" value="6"/>
</dbReference>
<protein>
    <recommendedName>
        <fullName evidence="9">Pentatricopeptide repeat-containing protein</fullName>
    </recommendedName>
</protein>
<comment type="subcellular location">
    <subcellularLocation>
        <location evidence="1">Plastid</location>
        <location evidence="1">Chloroplast</location>
    </subcellularLocation>
</comment>
<evidence type="ECO:0000256" key="5">
    <source>
        <dbReference type="ARBA" id="ARBA00022946"/>
    </source>
</evidence>
<dbReference type="Pfam" id="PF20431">
    <property type="entry name" value="E_motif"/>
    <property type="match status" value="1"/>
</dbReference>
<dbReference type="PANTHER" id="PTHR47926">
    <property type="entry name" value="PENTATRICOPEPTIDE REPEAT-CONTAINING PROTEIN"/>
    <property type="match status" value="1"/>
</dbReference>
<dbReference type="SUPFAM" id="SSF48452">
    <property type="entry name" value="TPR-like"/>
    <property type="match status" value="1"/>
</dbReference>
<keyword evidence="2" id="KW-0150">Chloroplast</keyword>
<dbReference type="InterPro" id="IPR002885">
    <property type="entry name" value="PPR_rpt"/>
</dbReference>
<dbReference type="GO" id="GO:0009507">
    <property type="term" value="C:chloroplast"/>
    <property type="evidence" value="ECO:0007669"/>
    <property type="project" value="UniProtKB-SubCell"/>
</dbReference>
<dbReference type="PROSITE" id="PS51375">
    <property type="entry name" value="PPR"/>
    <property type="match status" value="10"/>
</dbReference>
<feature type="repeat" description="PPR" evidence="6">
    <location>
        <begin position="174"/>
        <end position="204"/>
    </location>
</feature>
<dbReference type="PANTHER" id="PTHR47926:SF347">
    <property type="entry name" value="PENTATRICOPEPTIDE REPEAT-CONTAINING PROTEIN"/>
    <property type="match status" value="1"/>
</dbReference>
<accession>A0AA38FUW9</accession>
<dbReference type="FunFam" id="1.25.40.10:FF:000395">
    <property type="entry name" value="Pentatricopeptide repeat-containing protein chloroplastic"/>
    <property type="match status" value="1"/>
</dbReference>
<organism evidence="7 8">
    <name type="scientific">Taxus chinensis</name>
    <name type="common">Chinese yew</name>
    <name type="synonym">Taxus wallichiana var. chinensis</name>
    <dbReference type="NCBI Taxonomy" id="29808"/>
    <lineage>
        <taxon>Eukaryota</taxon>
        <taxon>Viridiplantae</taxon>
        <taxon>Streptophyta</taxon>
        <taxon>Embryophyta</taxon>
        <taxon>Tracheophyta</taxon>
        <taxon>Spermatophyta</taxon>
        <taxon>Pinopsida</taxon>
        <taxon>Pinidae</taxon>
        <taxon>Conifers II</taxon>
        <taxon>Cupressales</taxon>
        <taxon>Taxaceae</taxon>
        <taxon>Taxus</taxon>
    </lineage>
</organism>
<evidence type="ECO:0000256" key="1">
    <source>
        <dbReference type="ARBA" id="ARBA00004229"/>
    </source>
</evidence>
<feature type="repeat" description="PPR" evidence="6">
    <location>
        <begin position="337"/>
        <end position="367"/>
    </location>
</feature>
<dbReference type="Gene3D" id="1.25.40.10">
    <property type="entry name" value="Tetratricopeptide repeat domain"/>
    <property type="match status" value="6"/>
</dbReference>
<gene>
    <name evidence="7" type="ORF">KI387_025515</name>
</gene>
<dbReference type="Pfam" id="PF01535">
    <property type="entry name" value="PPR"/>
    <property type="match status" value="4"/>
</dbReference>